<proteinExistence type="predicted"/>
<evidence type="ECO:0000256" key="1">
    <source>
        <dbReference type="SAM" id="MobiDB-lite"/>
    </source>
</evidence>
<protein>
    <submittedName>
        <fullName evidence="2">Uncharacterized protein</fullName>
    </submittedName>
</protein>
<gene>
    <name evidence="2" type="ORF">ACJMK2_030599</name>
</gene>
<feature type="non-terminal residue" evidence="2">
    <location>
        <position position="150"/>
    </location>
</feature>
<dbReference type="Proteomes" id="UP001634394">
    <property type="component" value="Unassembled WGS sequence"/>
</dbReference>
<sequence>MITAQQIQRQREQEKKTIKQSGEIDTSDSTPASPFVTFEEEEDEQGATAEELEGKQGATVEELDRTIKKGIIPRQILIKSALDKIREYEEVELIVFTTNNFKKQLRDKYIFDRNAGKITSLEDWTRIVFLASKHKDSRSAGDGYSEFHQK</sequence>
<feature type="region of interest" description="Disordered" evidence="1">
    <location>
        <begin position="1"/>
        <end position="58"/>
    </location>
</feature>
<name>A0ABD3WW74_SINWO</name>
<comment type="caution">
    <text evidence="2">The sequence shown here is derived from an EMBL/GenBank/DDBJ whole genome shotgun (WGS) entry which is preliminary data.</text>
</comment>
<evidence type="ECO:0000313" key="2">
    <source>
        <dbReference type="EMBL" id="KAL3878234.1"/>
    </source>
</evidence>
<feature type="compositionally biased region" description="Polar residues" evidence="1">
    <location>
        <begin position="19"/>
        <end position="32"/>
    </location>
</feature>
<accession>A0ABD3WW74</accession>
<evidence type="ECO:0000313" key="3">
    <source>
        <dbReference type="Proteomes" id="UP001634394"/>
    </source>
</evidence>
<keyword evidence="3" id="KW-1185">Reference proteome</keyword>
<dbReference type="EMBL" id="JBJQND010000004">
    <property type="protein sequence ID" value="KAL3878234.1"/>
    <property type="molecule type" value="Genomic_DNA"/>
</dbReference>
<dbReference type="AlphaFoldDB" id="A0ABD3WW74"/>
<reference evidence="2 3" key="1">
    <citation type="submission" date="2024-11" db="EMBL/GenBank/DDBJ databases">
        <title>Chromosome-level genome assembly of the freshwater bivalve Anodonta woodiana.</title>
        <authorList>
            <person name="Chen X."/>
        </authorList>
    </citation>
    <scope>NUCLEOTIDE SEQUENCE [LARGE SCALE GENOMIC DNA]</scope>
    <source>
        <strain evidence="2">MN2024</strain>
        <tissue evidence="2">Gills</tissue>
    </source>
</reference>
<organism evidence="2 3">
    <name type="scientific">Sinanodonta woodiana</name>
    <name type="common">Chinese pond mussel</name>
    <name type="synonym">Anodonta woodiana</name>
    <dbReference type="NCBI Taxonomy" id="1069815"/>
    <lineage>
        <taxon>Eukaryota</taxon>
        <taxon>Metazoa</taxon>
        <taxon>Spiralia</taxon>
        <taxon>Lophotrochozoa</taxon>
        <taxon>Mollusca</taxon>
        <taxon>Bivalvia</taxon>
        <taxon>Autobranchia</taxon>
        <taxon>Heteroconchia</taxon>
        <taxon>Palaeoheterodonta</taxon>
        <taxon>Unionida</taxon>
        <taxon>Unionoidea</taxon>
        <taxon>Unionidae</taxon>
        <taxon>Unioninae</taxon>
        <taxon>Sinanodonta</taxon>
    </lineage>
</organism>